<dbReference type="InterPro" id="IPR013216">
    <property type="entry name" value="Methyltransf_11"/>
</dbReference>
<dbReference type="EMBL" id="MLAK01000616">
    <property type="protein sequence ID" value="OHT10305.1"/>
    <property type="molecule type" value="Genomic_DNA"/>
</dbReference>
<dbReference type="GeneID" id="94826544"/>
<dbReference type="Proteomes" id="UP000179807">
    <property type="component" value="Unassembled WGS sequence"/>
</dbReference>
<dbReference type="Pfam" id="PF08241">
    <property type="entry name" value="Methyltransf_11"/>
    <property type="match status" value="1"/>
</dbReference>
<name>A0A1J4KFW7_9EUKA</name>
<dbReference type="VEuPathDB" id="TrichDB:TRFO_04345"/>
<dbReference type="FunFam" id="3.40.50.150:FF:000217">
    <property type="entry name" value="Methyltransferase protein 13"/>
    <property type="match status" value="1"/>
</dbReference>
<dbReference type="CDD" id="cd02440">
    <property type="entry name" value="AdoMet_MTases"/>
    <property type="match status" value="1"/>
</dbReference>
<comment type="caution">
    <text evidence="6">The sequence shown here is derived from an EMBL/GenBank/DDBJ whole genome shotgun (WGS) entry which is preliminary data.</text>
</comment>
<dbReference type="OrthoDB" id="411785at2759"/>
<evidence type="ECO:0000256" key="2">
    <source>
        <dbReference type="ARBA" id="ARBA00022603"/>
    </source>
</evidence>
<feature type="domain" description="Methyltransferase type 11" evidence="5">
    <location>
        <begin position="130"/>
        <end position="230"/>
    </location>
</feature>
<dbReference type="GO" id="GO:0008757">
    <property type="term" value="F:S-adenosylmethionine-dependent methyltransferase activity"/>
    <property type="evidence" value="ECO:0007669"/>
    <property type="project" value="InterPro"/>
</dbReference>
<evidence type="ECO:0000256" key="1">
    <source>
        <dbReference type="ARBA" id="ARBA00008361"/>
    </source>
</evidence>
<evidence type="ECO:0000313" key="7">
    <source>
        <dbReference type="Proteomes" id="UP000179807"/>
    </source>
</evidence>
<reference evidence="6" key="1">
    <citation type="submission" date="2016-10" db="EMBL/GenBank/DDBJ databases">
        <authorList>
            <person name="Benchimol M."/>
            <person name="Almeida L.G."/>
            <person name="Vasconcelos A.T."/>
            <person name="Perreira-Neves A."/>
            <person name="Rosa I.A."/>
            <person name="Tasca T."/>
            <person name="Bogo M.R."/>
            <person name="de Souza W."/>
        </authorList>
    </citation>
    <scope>NUCLEOTIDE SEQUENCE [LARGE SCALE GENOMIC DNA]</scope>
    <source>
        <strain evidence="6">K</strain>
    </source>
</reference>
<dbReference type="PANTHER" id="PTHR12176:SF79">
    <property type="entry name" value="METHYLTRANSFERASE TYPE 11 DOMAIN-CONTAINING PROTEIN"/>
    <property type="match status" value="1"/>
</dbReference>
<comment type="similarity">
    <text evidence="1">Belongs to the methyltransferase superfamily.</text>
</comment>
<dbReference type="Gene3D" id="3.40.50.150">
    <property type="entry name" value="Vaccinia Virus protein VP39"/>
    <property type="match status" value="1"/>
</dbReference>
<dbReference type="SUPFAM" id="SSF53335">
    <property type="entry name" value="S-adenosyl-L-methionine-dependent methyltransferases"/>
    <property type="match status" value="1"/>
</dbReference>
<dbReference type="RefSeq" id="XP_068363441.1">
    <property type="nucleotide sequence ID" value="XM_068491840.1"/>
</dbReference>
<dbReference type="PANTHER" id="PTHR12176">
    <property type="entry name" value="SAM-DEPENDENT METHYLTRANSFERASE SUPERFAMILY PROTEIN"/>
    <property type="match status" value="1"/>
</dbReference>
<evidence type="ECO:0000259" key="5">
    <source>
        <dbReference type="Pfam" id="PF08241"/>
    </source>
</evidence>
<evidence type="ECO:0000256" key="3">
    <source>
        <dbReference type="ARBA" id="ARBA00022679"/>
    </source>
</evidence>
<dbReference type="GO" id="GO:0032259">
    <property type="term" value="P:methylation"/>
    <property type="evidence" value="ECO:0007669"/>
    <property type="project" value="UniProtKB-KW"/>
</dbReference>
<keyword evidence="7" id="KW-1185">Reference proteome</keyword>
<dbReference type="AlphaFoldDB" id="A0A1J4KFW7"/>
<proteinExistence type="inferred from homology"/>
<dbReference type="InterPro" id="IPR051419">
    <property type="entry name" value="Lys/N-term_MeTrsfase_sf"/>
</dbReference>
<evidence type="ECO:0000256" key="4">
    <source>
        <dbReference type="SAM" id="MobiDB-lite"/>
    </source>
</evidence>
<organism evidence="6 7">
    <name type="scientific">Tritrichomonas foetus</name>
    <dbReference type="NCBI Taxonomy" id="1144522"/>
    <lineage>
        <taxon>Eukaryota</taxon>
        <taxon>Metamonada</taxon>
        <taxon>Parabasalia</taxon>
        <taxon>Tritrichomonadida</taxon>
        <taxon>Tritrichomonadidae</taxon>
        <taxon>Tritrichomonas</taxon>
    </lineage>
</organism>
<feature type="compositionally biased region" description="Acidic residues" evidence="4">
    <location>
        <begin position="53"/>
        <end position="83"/>
    </location>
</feature>
<evidence type="ECO:0000313" key="6">
    <source>
        <dbReference type="EMBL" id="OHT10305.1"/>
    </source>
</evidence>
<keyword evidence="2" id="KW-0489">Methyltransferase</keyword>
<keyword evidence="3" id="KW-0808">Transferase</keyword>
<dbReference type="InterPro" id="IPR029063">
    <property type="entry name" value="SAM-dependent_MTases_sf"/>
</dbReference>
<feature type="compositionally biased region" description="Polar residues" evidence="4">
    <location>
        <begin position="1"/>
        <end position="25"/>
    </location>
</feature>
<feature type="region of interest" description="Disordered" evidence="4">
    <location>
        <begin position="1"/>
        <end position="86"/>
    </location>
</feature>
<accession>A0A1J4KFW7</accession>
<gene>
    <name evidence="6" type="ORF">TRFO_04345</name>
</gene>
<protein>
    <submittedName>
        <fullName evidence="6">Methyltransferase-like protein</fullName>
    </submittedName>
</protein>
<sequence>MSDSGYTDESYSATGTDYTESTAAESNDKSGDTADPNADESTANGEQVVRSNEEEEEEERPEPEPEPEPDPLEGLTYDDDPEMELPPYADQKYWENRYTEDPEVFEWYQEPDVLMPICKELIDADREILVIGNGNSDLPVVLQQNGFEKVTSIDFAKPAVVKCRKRNREVEGITWKVMDIRKMTPFENGMYQAIVDKGTLDCLFYASEADVMTAMAEISRVLKKRGVYICVSCAPPDSRKKFFDRPADLLLELEKVLELKKPLPSEEPHYVYILRKGGKLLT</sequence>